<comment type="similarity">
    <text evidence="2">Belongs to the EMP24/GP25L family.</text>
</comment>
<sequence length="247" mass="28162">MCRVSLYITFIVPLFLLYITAPVNATARFVLKDTRPVCFVEEVDESTRVVSGEYTRAAGDSLNVPARIVVTDPNGEEVSSNGLMLGTHAFTAPVSEDTAGQYMLCVQVTEKGWEVPSEARGILVEFNTDQKSRIIPETEMPILKRQKVDSLEVFTFRDFGGEQKDILRPAEYIRRIESALDNLITLVSDMQDEIEHLIGRFRRMRRTSESTYTRIWVFGIITALVMVVVTWLQFIFLRSTLRQKKLV</sequence>
<comment type="subcellular location">
    <subcellularLocation>
        <location evidence="1">Membrane</location>
        <topology evidence="1">Single-pass type I membrane protein</topology>
    </subcellularLocation>
</comment>
<keyword evidence="5 7" id="KW-1133">Transmembrane helix</keyword>
<feature type="transmembrane region" description="Helical" evidence="7">
    <location>
        <begin position="215"/>
        <end position="237"/>
    </location>
</feature>
<dbReference type="InterPro" id="IPR009038">
    <property type="entry name" value="GOLD_dom"/>
</dbReference>
<feature type="signal peptide" evidence="8">
    <location>
        <begin position="1"/>
        <end position="25"/>
    </location>
</feature>
<dbReference type="Pfam" id="PF01105">
    <property type="entry name" value="EMP24_GP25L"/>
    <property type="match status" value="1"/>
</dbReference>
<proteinExistence type="inferred from homology"/>
<accession>R9TJH8</accession>
<name>R9TJH8_TRYRA</name>
<evidence type="ECO:0000256" key="8">
    <source>
        <dbReference type="SAM" id="SignalP"/>
    </source>
</evidence>
<evidence type="ECO:0000256" key="5">
    <source>
        <dbReference type="ARBA" id="ARBA00022989"/>
    </source>
</evidence>
<dbReference type="GO" id="GO:0016020">
    <property type="term" value="C:membrane"/>
    <property type="evidence" value="ECO:0007669"/>
    <property type="project" value="UniProtKB-SubCell"/>
</dbReference>
<evidence type="ECO:0000256" key="2">
    <source>
        <dbReference type="ARBA" id="ARBA00007104"/>
    </source>
</evidence>
<protein>
    <submittedName>
        <fullName evidence="10">COP-coated vesicle membrane protein erv25</fullName>
    </submittedName>
</protein>
<dbReference type="AlphaFoldDB" id="R9TJH8"/>
<keyword evidence="6 7" id="KW-0472">Membrane</keyword>
<dbReference type="SMART" id="SM01190">
    <property type="entry name" value="EMP24_GP25L"/>
    <property type="match status" value="1"/>
</dbReference>
<evidence type="ECO:0000256" key="1">
    <source>
        <dbReference type="ARBA" id="ARBA00004479"/>
    </source>
</evidence>
<evidence type="ECO:0000259" key="9">
    <source>
        <dbReference type="SMART" id="SM01190"/>
    </source>
</evidence>
<evidence type="ECO:0000256" key="4">
    <source>
        <dbReference type="ARBA" id="ARBA00022729"/>
    </source>
</evidence>
<evidence type="ECO:0000256" key="6">
    <source>
        <dbReference type="ARBA" id="ARBA00023136"/>
    </source>
</evidence>
<feature type="domain" description="GOLD" evidence="9">
    <location>
        <begin position="26"/>
        <end position="242"/>
    </location>
</feature>
<dbReference type="InterPro" id="IPR015720">
    <property type="entry name" value="Emp24-like"/>
</dbReference>
<evidence type="ECO:0000313" key="10">
    <source>
        <dbReference type="EMBL" id="AGN32900.1"/>
    </source>
</evidence>
<evidence type="ECO:0000256" key="7">
    <source>
        <dbReference type="SAM" id="Phobius"/>
    </source>
</evidence>
<organism evidence="10">
    <name type="scientific">Trypanosoma rangeli</name>
    <dbReference type="NCBI Taxonomy" id="5698"/>
    <lineage>
        <taxon>Eukaryota</taxon>
        <taxon>Discoba</taxon>
        <taxon>Euglenozoa</taxon>
        <taxon>Kinetoplastea</taxon>
        <taxon>Metakinetoplastina</taxon>
        <taxon>Trypanosomatida</taxon>
        <taxon>Trypanosomatidae</taxon>
        <taxon>Trypanosoma</taxon>
        <taxon>Herpetosoma</taxon>
    </lineage>
</organism>
<dbReference type="PANTHER" id="PTHR22811">
    <property type="entry name" value="TRANSMEMBRANE EMP24 DOMAIN-CONTAINING PROTEIN"/>
    <property type="match status" value="1"/>
</dbReference>
<keyword evidence="3 7" id="KW-0812">Transmembrane</keyword>
<feature type="chain" id="PRO_5004489577" evidence="8">
    <location>
        <begin position="26"/>
        <end position="247"/>
    </location>
</feature>
<dbReference type="EMBL" id="KC544838">
    <property type="protein sequence ID" value="AGN32900.1"/>
    <property type="molecule type" value="Genomic_DNA"/>
</dbReference>
<keyword evidence="4 8" id="KW-0732">Signal</keyword>
<reference evidence="10" key="1">
    <citation type="submission" date="2013-01" db="EMBL/GenBank/DDBJ databases">
        <title>Unveiling the Trypanosoma rangeli genome, the neglected and avirulent trypanosome of mammals.</title>
        <authorList>
            <person name="Stoco P.H."/>
            <person name="Wagner G."/>
            <person name="Gerber A."/>
            <person name="Zaha A."/>
            <person name="Monteiro K.M."/>
            <person name="Thompson C."/>
            <person name="Bartholomeu D.C."/>
            <person name="Bahia D."/>
            <person name="Loreto E."/>
            <person name="Prestes E.B."/>
            <person name="De Moraes M.H."/>
            <person name="Lueckemeyer D.D."/>
            <person name="Lima F.M."/>
            <person name="Vallejo G.A."/>
            <person name="Silveira Filho J.F."/>
            <person name="Tyler K.M."/>
            <person name="Almeida L.G."/>
            <person name="Steindel M."/>
            <person name="Ortiz M.F.D.E."/>
            <person name="Siervo M.A."/>
            <person name="Cunha O.L.D.E."/>
            <person name="Neto R."/>
            <person name="Rodrigues-Luiz G."/>
            <person name="Teixeira S.M."/>
            <person name="Silva R."/>
            <person name="Murta S.M."/>
            <person name="Sincero T.C."/>
            <person name="Mendes T.A."/>
            <person name="Urmenyi T.P."/>
            <person name="Da Rocha W.D."/>
            <person name="Vasconcellos A.T."/>
            <person name="Grisard E.C."/>
        </authorList>
    </citation>
    <scope>NUCLEOTIDE SEQUENCE</scope>
</reference>
<evidence type="ECO:0000256" key="3">
    <source>
        <dbReference type="ARBA" id="ARBA00022692"/>
    </source>
</evidence>